<feature type="region of interest" description="Disordered" evidence="1">
    <location>
        <begin position="64"/>
        <end position="101"/>
    </location>
</feature>
<dbReference type="InterPro" id="IPR036397">
    <property type="entry name" value="RNaseH_sf"/>
</dbReference>
<dbReference type="InterPro" id="IPR038717">
    <property type="entry name" value="Tc1-like_DDE_dom"/>
</dbReference>
<organism evidence="3 4">
    <name type="scientific">Streptomyces guryensis</name>
    <dbReference type="NCBI Taxonomy" id="2886947"/>
    <lineage>
        <taxon>Bacteria</taxon>
        <taxon>Bacillati</taxon>
        <taxon>Actinomycetota</taxon>
        <taxon>Actinomycetes</taxon>
        <taxon>Kitasatosporales</taxon>
        <taxon>Streptomycetaceae</taxon>
        <taxon>Streptomyces</taxon>
    </lineage>
</organism>
<dbReference type="Proteomes" id="UP001108029">
    <property type="component" value="Unassembled WGS sequence"/>
</dbReference>
<accession>A0A9Q3ZF63</accession>
<comment type="caution">
    <text evidence="3">The sequence shown here is derived from an EMBL/GenBank/DDBJ whole genome shotgun (WGS) entry which is preliminary data.</text>
</comment>
<dbReference type="GO" id="GO:0003676">
    <property type="term" value="F:nucleic acid binding"/>
    <property type="evidence" value="ECO:0007669"/>
    <property type="project" value="InterPro"/>
</dbReference>
<feature type="region of interest" description="Disordered" evidence="1">
    <location>
        <begin position="131"/>
        <end position="177"/>
    </location>
</feature>
<keyword evidence="4" id="KW-1185">Reference proteome</keyword>
<feature type="compositionally biased region" description="Basic residues" evidence="1">
    <location>
        <begin position="79"/>
        <end position="93"/>
    </location>
</feature>
<reference evidence="3" key="1">
    <citation type="submission" date="2021-12" db="EMBL/GenBank/DDBJ databases">
        <authorList>
            <person name="Lee J.-H."/>
            <person name="Kim S.-B."/>
        </authorList>
    </citation>
    <scope>NUCLEOTIDE SEQUENCE</scope>
    <source>
        <strain evidence="3">NR30</strain>
    </source>
</reference>
<dbReference type="Pfam" id="PF13358">
    <property type="entry name" value="DDE_3"/>
    <property type="match status" value="1"/>
</dbReference>
<evidence type="ECO:0000256" key="1">
    <source>
        <dbReference type="SAM" id="MobiDB-lite"/>
    </source>
</evidence>
<dbReference type="EMBL" id="JAJSBI010000037">
    <property type="protein sequence ID" value="MCD9880215.1"/>
    <property type="molecule type" value="Genomic_DNA"/>
</dbReference>
<evidence type="ECO:0000259" key="2">
    <source>
        <dbReference type="Pfam" id="PF13358"/>
    </source>
</evidence>
<gene>
    <name evidence="3" type="ORF">LJ657_43025</name>
</gene>
<dbReference type="AlphaFoldDB" id="A0A9Q3ZF63"/>
<evidence type="ECO:0000313" key="3">
    <source>
        <dbReference type="EMBL" id="MCD9880215.1"/>
    </source>
</evidence>
<protein>
    <submittedName>
        <fullName evidence="3">Transposase</fullName>
    </submittedName>
</protein>
<dbReference type="Gene3D" id="3.30.420.10">
    <property type="entry name" value="Ribonuclease H-like superfamily/Ribonuclease H"/>
    <property type="match status" value="1"/>
</dbReference>
<sequence>MDNLSSHNSLSTRTWLEDHPSIKHVFIPVGACWLNLQEGWWRIFRTALAGRSFGDRDDVIHATGVATDQQPRPALRGQQPRRPRPARRIRRRQGHVDETPASAAVTVVTTECPSSRHHAHQAPLDKVQWGPQVGAQPHRQCRRHRQNERRAPLGQEELQPLHSWHPAPVTGCARPGR</sequence>
<proteinExistence type="predicted"/>
<evidence type="ECO:0000313" key="4">
    <source>
        <dbReference type="Proteomes" id="UP001108029"/>
    </source>
</evidence>
<feature type="domain" description="Tc1-like transposase DDE" evidence="2">
    <location>
        <begin position="1"/>
        <end position="59"/>
    </location>
</feature>
<name>A0A9Q3ZF63_9ACTN</name>
<feature type="compositionally biased region" description="Low complexity" evidence="1">
    <location>
        <begin position="69"/>
        <end position="78"/>
    </location>
</feature>